<keyword evidence="10" id="KW-1015">Disulfide bond</keyword>
<dbReference type="FunFam" id="3.20.20.80:FF:000005">
    <property type="entry name" value="Glucan endo-1,3-beta-glucosidase 14"/>
    <property type="match status" value="1"/>
</dbReference>
<evidence type="ECO:0000256" key="6">
    <source>
        <dbReference type="ARBA" id="ARBA00022622"/>
    </source>
</evidence>
<dbReference type="Gramene" id="Manes.13G051716.1.v8.1">
    <property type="protein sequence ID" value="Manes.13G051716.1.v8.1.CDS"/>
    <property type="gene ID" value="Manes.13G051716.v8.1"/>
</dbReference>
<dbReference type="GO" id="GO:0005886">
    <property type="term" value="C:plasma membrane"/>
    <property type="evidence" value="ECO:0000318"/>
    <property type="project" value="GO_Central"/>
</dbReference>
<keyword evidence="7 18" id="KW-0732">Signal</keyword>
<evidence type="ECO:0000256" key="13">
    <source>
        <dbReference type="ARBA" id="ARBA00023295"/>
    </source>
</evidence>
<dbReference type="GO" id="GO:0098552">
    <property type="term" value="C:side of membrane"/>
    <property type="evidence" value="ECO:0007669"/>
    <property type="project" value="UniProtKB-KW"/>
</dbReference>
<evidence type="ECO:0000256" key="10">
    <source>
        <dbReference type="ARBA" id="ARBA00023157"/>
    </source>
</evidence>
<evidence type="ECO:0000256" key="11">
    <source>
        <dbReference type="ARBA" id="ARBA00023180"/>
    </source>
</evidence>
<keyword evidence="9" id="KW-0472">Membrane</keyword>
<dbReference type="GO" id="GO:0009506">
    <property type="term" value="C:plasmodesma"/>
    <property type="evidence" value="ECO:0007669"/>
    <property type="project" value="UniProtKB-ARBA"/>
</dbReference>
<comment type="caution">
    <text evidence="20">The sequence shown here is derived from an EMBL/GenBank/DDBJ whole genome shotgun (WGS) entry which is preliminary data.</text>
</comment>
<dbReference type="Pfam" id="PF00332">
    <property type="entry name" value="Glyco_hydro_17"/>
    <property type="match status" value="1"/>
</dbReference>
<dbReference type="EMBL" id="CM004399">
    <property type="protein sequence ID" value="OAY32869.1"/>
    <property type="molecule type" value="Genomic_DNA"/>
</dbReference>
<evidence type="ECO:0000256" key="9">
    <source>
        <dbReference type="ARBA" id="ARBA00023136"/>
    </source>
</evidence>
<evidence type="ECO:0000256" key="18">
    <source>
        <dbReference type="SAM" id="SignalP"/>
    </source>
</evidence>
<evidence type="ECO:0000256" key="5">
    <source>
        <dbReference type="ARBA" id="ARBA00022475"/>
    </source>
</evidence>
<dbReference type="STRING" id="3983.A0A2C9UP55"/>
<evidence type="ECO:0000256" key="7">
    <source>
        <dbReference type="ARBA" id="ARBA00022729"/>
    </source>
</evidence>
<evidence type="ECO:0000256" key="2">
    <source>
        <dbReference type="ARBA" id="ARBA00004609"/>
    </source>
</evidence>
<reference evidence="21" key="1">
    <citation type="journal article" date="2016" name="Nat. Biotechnol.">
        <title>Sequencing wild and cultivated cassava and related species reveals extensive interspecific hybridization and genetic diversity.</title>
        <authorList>
            <person name="Bredeson J.V."/>
            <person name="Lyons J.B."/>
            <person name="Prochnik S.E."/>
            <person name="Wu G.A."/>
            <person name="Ha C.M."/>
            <person name="Edsinger-Gonzales E."/>
            <person name="Grimwood J."/>
            <person name="Schmutz J."/>
            <person name="Rabbi I.Y."/>
            <person name="Egesi C."/>
            <person name="Nauluvula P."/>
            <person name="Lebot V."/>
            <person name="Ndunguru J."/>
            <person name="Mkamilo G."/>
            <person name="Bart R.S."/>
            <person name="Setter T.L."/>
            <person name="Gleadow R.M."/>
            <person name="Kulakow P."/>
            <person name="Ferguson M.E."/>
            <person name="Rounsley S."/>
            <person name="Rokhsar D.S."/>
        </authorList>
    </citation>
    <scope>NUCLEOTIDE SEQUENCE [LARGE SCALE GENOMIC DNA]</scope>
    <source>
        <strain evidence="21">cv. AM560-2</strain>
    </source>
</reference>
<evidence type="ECO:0000313" key="20">
    <source>
        <dbReference type="EMBL" id="OAY32869.1"/>
    </source>
</evidence>
<dbReference type="InterPro" id="IPR012946">
    <property type="entry name" value="X8"/>
</dbReference>
<feature type="signal peptide" evidence="18">
    <location>
        <begin position="1"/>
        <end position="21"/>
    </location>
</feature>
<dbReference type="FunFam" id="1.20.58.1040:FF:000001">
    <property type="entry name" value="Glucan endo-1,3-beta-glucosidase 4"/>
    <property type="match status" value="1"/>
</dbReference>
<keyword evidence="8 17" id="KW-0378">Hydrolase</keyword>
<evidence type="ECO:0000256" key="14">
    <source>
        <dbReference type="ARBA" id="ARBA00033335"/>
    </source>
</evidence>
<dbReference type="SMART" id="SM00768">
    <property type="entry name" value="X8"/>
    <property type="match status" value="1"/>
</dbReference>
<dbReference type="InterPro" id="IPR044965">
    <property type="entry name" value="Glyco_hydro_17_plant"/>
</dbReference>
<evidence type="ECO:0000256" key="15">
    <source>
        <dbReference type="ARBA" id="ARBA00033417"/>
    </source>
</evidence>
<evidence type="ECO:0000256" key="3">
    <source>
        <dbReference type="ARBA" id="ARBA00008773"/>
    </source>
</evidence>
<keyword evidence="6" id="KW-0336">GPI-anchor</keyword>
<comment type="similarity">
    <text evidence="3 16">Belongs to the glycosyl hydrolase 17 family.</text>
</comment>
<dbReference type="GO" id="GO:0042973">
    <property type="term" value="F:glucan endo-1,3-beta-D-glucosidase activity"/>
    <property type="evidence" value="ECO:0007669"/>
    <property type="project" value="UniProtKB-EC"/>
</dbReference>
<dbReference type="Gene3D" id="3.20.20.80">
    <property type="entry name" value="Glycosidases"/>
    <property type="match status" value="1"/>
</dbReference>
<organism evidence="20 21">
    <name type="scientific">Manihot esculenta</name>
    <name type="common">Cassava</name>
    <name type="synonym">Jatropha manihot</name>
    <dbReference type="NCBI Taxonomy" id="3983"/>
    <lineage>
        <taxon>Eukaryota</taxon>
        <taxon>Viridiplantae</taxon>
        <taxon>Streptophyta</taxon>
        <taxon>Embryophyta</taxon>
        <taxon>Tracheophyta</taxon>
        <taxon>Spermatophyta</taxon>
        <taxon>Magnoliopsida</taxon>
        <taxon>eudicotyledons</taxon>
        <taxon>Gunneridae</taxon>
        <taxon>Pentapetalae</taxon>
        <taxon>rosids</taxon>
        <taxon>fabids</taxon>
        <taxon>Malpighiales</taxon>
        <taxon>Euphorbiaceae</taxon>
        <taxon>Crotonoideae</taxon>
        <taxon>Manihoteae</taxon>
        <taxon>Manihot</taxon>
    </lineage>
</organism>
<evidence type="ECO:0000256" key="8">
    <source>
        <dbReference type="ARBA" id="ARBA00022801"/>
    </source>
</evidence>
<evidence type="ECO:0000256" key="17">
    <source>
        <dbReference type="RuleBase" id="RU004336"/>
    </source>
</evidence>
<evidence type="ECO:0000256" key="16">
    <source>
        <dbReference type="RuleBase" id="RU004335"/>
    </source>
</evidence>
<evidence type="ECO:0000313" key="21">
    <source>
        <dbReference type="Proteomes" id="UP000091857"/>
    </source>
</evidence>
<dbReference type="PANTHER" id="PTHR32227">
    <property type="entry name" value="GLUCAN ENDO-1,3-BETA-GLUCOSIDASE BG1-RELATED-RELATED"/>
    <property type="match status" value="1"/>
</dbReference>
<keyword evidence="13 17" id="KW-0326">Glycosidase</keyword>
<keyword evidence="11" id="KW-0325">Glycoprotein</keyword>
<comment type="subcellular location">
    <subcellularLocation>
        <location evidence="2">Cell membrane</location>
        <topology evidence="2">Lipid-anchor</topology>
        <topology evidence="2">GPI-anchor</topology>
    </subcellularLocation>
</comment>
<keyword evidence="21" id="KW-1185">Reference proteome</keyword>
<dbReference type="AlphaFoldDB" id="A0A2C9UP55"/>
<evidence type="ECO:0000256" key="4">
    <source>
        <dbReference type="ARBA" id="ARBA00012780"/>
    </source>
</evidence>
<keyword evidence="12" id="KW-0449">Lipoprotein</keyword>
<proteinExistence type="inferred from homology"/>
<dbReference type="Pfam" id="PF07983">
    <property type="entry name" value="X8"/>
    <property type="match status" value="1"/>
</dbReference>
<dbReference type="OrthoDB" id="941679at2759"/>
<evidence type="ECO:0000256" key="12">
    <source>
        <dbReference type="ARBA" id="ARBA00023288"/>
    </source>
</evidence>
<gene>
    <name evidence="20" type="ORF">MANES_13G051716v8</name>
</gene>
<dbReference type="EC" id="3.2.1.39" evidence="4"/>
<feature type="domain" description="X8" evidence="19">
    <location>
        <begin position="375"/>
        <end position="460"/>
    </location>
</feature>
<dbReference type="SUPFAM" id="SSF51445">
    <property type="entry name" value="(Trans)glycosidases"/>
    <property type="match status" value="1"/>
</dbReference>
<dbReference type="OMA" id="VKPMLQF"/>
<evidence type="ECO:0000259" key="19">
    <source>
        <dbReference type="SMART" id="SM00768"/>
    </source>
</evidence>
<name>A0A2C9UP55_MANES</name>
<keyword evidence="5" id="KW-1003">Cell membrane</keyword>
<dbReference type="Gene3D" id="1.20.58.1040">
    <property type="match status" value="1"/>
</dbReference>
<sequence length="466" mass="51648">MTVMDFVPLFIFALVVSVCSAEISSKVGINWGGLGNNLPSPTRSVELIKSIGAKQIKIYNADPDILNALKNTDFVVSIMVPNEIIANISKSQYLSDRWVQTNVVPFYPEVKIRYLLVGNEILTNPDLGTWYNLVPAMRRIKSSLKTHKIHKVKVGTPSAMNVLESSFPPSSGTFRSDISAPIMKPMLQFLNRTKSFFFVDVYPYFAWADNSKDINLDYALLESTNVTYTDPVTNLTYTNLFDQMLDAIVFAMKRLGYPDIRIFIAETGWPNNGDLDQIGANIYNAATYNRNIVKKLTTKPAIGTPARPGSVIPSFIFALYNENQKPGPGTERHFGLLYPNGSQVYEIDLSGKTPESEYTKPLPAPTNNEPYKGKIWCVAGKGANKTALGDALSYACSQGNKTCEQIKPGKSCFKPDSLVWHASYSFSSYWAQFKKLGGTCYFNGLATQTAKDPSFGHCKFPSVSLL</sequence>
<comment type="catalytic activity">
    <reaction evidence="1">
        <text>Hydrolysis of (1-&gt;3)-beta-D-glucosidic linkages in (1-&gt;3)-beta-D-glucans.</text>
        <dbReference type="EC" id="3.2.1.39"/>
    </reaction>
</comment>
<dbReference type="GO" id="GO:0005975">
    <property type="term" value="P:carbohydrate metabolic process"/>
    <property type="evidence" value="ECO:0007669"/>
    <property type="project" value="InterPro"/>
</dbReference>
<dbReference type="InterPro" id="IPR017853">
    <property type="entry name" value="GH"/>
</dbReference>
<accession>A0A2C9UP55</accession>
<dbReference type="InterPro" id="IPR000490">
    <property type="entry name" value="Glyco_hydro_17"/>
</dbReference>
<feature type="chain" id="PRO_5012135308" description="glucan endo-1,3-beta-D-glucosidase" evidence="18">
    <location>
        <begin position="22"/>
        <end position="466"/>
    </location>
</feature>
<dbReference type="Proteomes" id="UP000091857">
    <property type="component" value="Chromosome 13"/>
</dbReference>
<dbReference type="PROSITE" id="PS00587">
    <property type="entry name" value="GLYCOSYL_HYDROL_F17"/>
    <property type="match status" value="1"/>
</dbReference>
<evidence type="ECO:0000256" key="1">
    <source>
        <dbReference type="ARBA" id="ARBA00000382"/>
    </source>
</evidence>
<protein>
    <recommendedName>
        <fullName evidence="4">glucan endo-1,3-beta-D-glucosidase</fullName>
        <ecNumber evidence="4">3.2.1.39</ecNumber>
    </recommendedName>
    <alternativeName>
        <fullName evidence="14">(1-&gt;3)-beta-glucan endohydrolase</fullName>
    </alternativeName>
    <alternativeName>
        <fullName evidence="15">Beta-1,3-endoglucanase</fullName>
    </alternativeName>
</protein>